<accession>A0AAV5S6F3</accession>
<reference evidence="2" key="1">
    <citation type="submission" date="2023-10" db="EMBL/GenBank/DDBJ databases">
        <title>Genome assembly of Pristionchus species.</title>
        <authorList>
            <person name="Yoshida K."/>
            <person name="Sommer R.J."/>
        </authorList>
    </citation>
    <scope>NUCLEOTIDE SEQUENCE</scope>
    <source>
        <strain evidence="2">RS0144</strain>
    </source>
</reference>
<organism evidence="2 3">
    <name type="scientific">Pristionchus entomophagus</name>
    <dbReference type="NCBI Taxonomy" id="358040"/>
    <lineage>
        <taxon>Eukaryota</taxon>
        <taxon>Metazoa</taxon>
        <taxon>Ecdysozoa</taxon>
        <taxon>Nematoda</taxon>
        <taxon>Chromadorea</taxon>
        <taxon>Rhabditida</taxon>
        <taxon>Rhabditina</taxon>
        <taxon>Diplogasteromorpha</taxon>
        <taxon>Diplogasteroidea</taxon>
        <taxon>Neodiplogasteridae</taxon>
        <taxon>Pristionchus</taxon>
    </lineage>
</organism>
<feature type="compositionally biased region" description="Polar residues" evidence="1">
    <location>
        <begin position="54"/>
        <end position="74"/>
    </location>
</feature>
<comment type="caution">
    <text evidence="2">The sequence shown here is derived from an EMBL/GenBank/DDBJ whole genome shotgun (WGS) entry which is preliminary data.</text>
</comment>
<feature type="compositionally biased region" description="Low complexity" evidence="1">
    <location>
        <begin position="90"/>
        <end position="103"/>
    </location>
</feature>
<dbReference type="Proteomes" id="UP001432027">
    <property type="component" value="Unassembled WGS sequence"/>
</dbReference>
<evidence type="ECO:0000256" key="1">
    <source>
        <dbReference type="SAM" id="MobiDB-lite"/>
    </source>
</evidence>
<sequence length="212" mass="23178">MLSTPKSLSFRCGTYSTPGFFAPQPPPISTIAPSYRPATAINDSHDYVAVRENFTGSEGSGNSSTFTSHNSSLMGDTDHSLSTSPPPSSTPSSILSSSLTSSPEPRSFEVGGCTYFIQSEAKVPENEDDVNVSLEKHALSSIEAQMQPSAIPSFLRRFRPVDMRDCHVPAFSEDEMNEFYFASLNRKQGEAEFELTDGEIEEYIVNTMHISV</sequence>
<evidence type="ECO:0000313" key="3">
    <source>
        <dbReference type="Proteomes" id="UP001432027"/>
    </source>
</evidence>
<name>A0AAV5S6F3_9BILA</name>
<evidence type="ECO:0000313" key="2">
    <source>
        <dbReference type="EMBL" id="GMS78361.1"/>
    </source>
</evidence>
<gene>
    <name evidence="2" type="ORF">PENTCL1PPCAC_536</name>
</gene>
<dbReference type="EMBL" id="BTSX01000001">
    <property type="protein sequence ID" value="GMS78361.1"/>
    <property type="molecule type" value="Genomic_DNA"/>
</dbReference>
<proteinExistence type="predicted"/>
<protein>
    <submittedName>
        <fullName evidence="2">Uncharacterized protein</fullName>
    </submittedName>
</protein>
<feature type="region of interest" description="Disordered" evidence="1">
    <location>
        <begin position="54"/>
        <end position="106"/>
    </location>
</feature>
<keyword evidence="3" id="KW-1185">Reference proteome</keyword>
<dbReference type="AlphaFoldDB" id="A0AAV5S6F3"/>